<dbReference type="Gene3D" id="1.25.40.20">
    <property type="entry name" value="Ankyrin repeat-containing domain"/>
    <property type="match status" value="1"/>
</dbReference>
<dbReference type="Gene3D" id="1.10.510.10">
    <property type="entry name" value="Transferase(Phosphotransferase) domain 1"/>
    <property type="match status" value="1"/>
</dbReference>
<dbReference type="GeneID" id="117652130"/>
<dbReference type="Pfam" id="PF00017">
    <property type="entry name" value="SH2"/>
    <property type="match status" value="2"/>
</dbReference>
<dbReference type="GO" id="GO:0007165">
    <property type="term" value="P:signal transduction"/>
    <property type="evidence" value="ECO:0007669"/>
    <property type="project" value="UniProtKB-ARBA"/>
</dbReference>
<dbReference type="PROSITE" id="PS50088">
    <property type="entry name" value="ANK_REPEAT"/>
    <property type="match status" value="3"/>
</dbReference>
<evidence type="ECO:0000313" key="15">
    <source>
        <dbReference type="Proteomes" id="UP000515158"/>
    </source>
</evidence>
<dbReference type="InterPro" id="IPR017441">
    <property type="entry name" value="Protein_kinase_ATP_BS"/>
</dbReference>
<feature type="repeat" description="ANK" evidence="8">
    <location>
        <begin position="186"/>
        <end position="210"/>
    </location>
</feature>
<dbReference type="Pfam" id="PF07714">
    <property type="entry name" value="PK_Tyr_Ser-Thr"/>
    <property type="match status" value="1"/>
</dbReference>
<evidence type="ECO:0000256" key="6">
    <source>
        <dbReference type="ARBA" id="ARBA00023137"/>
    </source>
</evidence>
<evidence type="ECO:0000313" key="18">
    <source>
        <dbReference type="RefSeq" id="XP_034252684.1"/>
    </source>
</evidence>
<feature type="binding site" evidence="10">
    <location>
        <position position="544"/>
    </location>
    <ligand>
        <name>ATP</name>
        <dbReference type="ChEBI" id="CHEBI:30616"/>
    </ligand>
</feature>
<dbReference type="GO" id="GO:0005524">
    <property type="term" value="F:ATP binding"/>
    <property type="evidence" value="ECO:0007669"/>
    <property type="project" value="UniProtKB-UniRule"/>
</dbReference>
<dbReference type="PRINTS" id="PR00401">
    <property type="entry name" value="SH2DOMAIN"/>
</dbReference>
<protein>
    <recommendedName>
        <fullName evidence="11">Tyrosine-protein kinase</fullName>
        <ecNumber evidence="11">2.7.10.2</ecNumber>
    </recommendedName>
</protein>
<dbReference type="PROSITE" id="PS50011">
    <property type="entry name" value="PROTEIN_KINASE_DOM"/>
    <property type="match status" value="1"/>
</dbReference>
<dbReference type="Gene3D" id="3.30.200.20">
    <property type="entry name" value="Phosphorylase Kinase, domain 1"/>
    <property type="match status" value="1"/>
</dbReference>
<dbReference type="PROSITE" id="PS00109">
    <property type="entry name" value="PROTEIN_KINASE_TYR"/>
    <property type="match status" value="1"/>
</dbReference>
<evidence type="ECO:0000256" key="9">
    <source>
        <dbReference type="PROSITE-ProRule" id="PRU00191"/>
    </source>
</evidence>
<dbReference type="Gene3D" id="3.30.505.10">
    <property type="entry name" value="SH2 domain"/>
    <property type="match status" value="2"/>
</dbReference>
<dbReference type="PANTHER" id="PTHR24418">
    <property type="entry name" value="TYROSINE-PROTEIN KINASE"/>
    <property type="match status" value="1"/>
</dbReference>
<evidence type="ECO:0000256" key="5">
    <source>
        <dbReference type="ARBA" id="ARBA00022840"/>
    </source>
</evidence>
<dbReference type="InterPro" id="IPR050198">
    <property type="entry name" value="Non-receptor_tyrosine_kinases"/>
</dbReference>
<dbReference type="PRINTS" id="PR00109">
    <property type="entry name" value="TYRKINASE"/>
</dbReference>
<dbReference type="InterPro" id="IPR036770">
    <property type="entry name" value="Ankyrin_rpt-contain_sf"/>
</dbReference>
<dbReference type="InterPro" id="IPR002110">
    <property type="entry name" value="Ankyrin_rpt"/>
</dbReference>
<dbReference type="CTD" id="44353"/>
<evidence type="ECO:0000256" key="2">
    <source>
        <dbReference type="ARBA" id="ARBA00022679"/>
    </source>
</evidence>
<dbReference type="PROSITE" id="PS50297">
    <property type="entry name" value="ANK_REP_REGION"/>
    <property type="match status" value="3"/>
</dbReference>
<sequence length="789" mass="88968">MNYGNSQRESINWYFGNITRSAAENELKKAESPEDGLFLVRESNTSPGDYVLSVLHNNDVIHYQIRRHGEDAFFSIDEETIIHGLDTLIDYYHGEGPDVRLSRPPRLQDPPPHTSRRHGTTNLLHRATREGNYKVVSELLKCQYRSLDAKNEDGQTAVHVASRLGQDDILKKLIESKANINCRDTAGYTPLHYACRNNKASTARILVDMGEANIQIRHTETGHVPLHEAASNGHIDVINVLLSLNAPAHPRTVDNQTPADLAQMNGFSQCAKMLLDYKPPAPRSKRESWHHGTLDRCEAEGILQKCKEQDGVFLVRYSNRHRADVLSIHHRGQFFHYQIKKENSYYFIDSGPLHNTLEHVIDYYTLLSDGLPTTLQFPVTPKPKPKVPEMPPQGLSSTLPSRRPKNRHGDSRVNGNCTVGRGFSGGYRNDPPELGIPTVPPLTSMHSAPLAALISNTNSFSPHTSHIHTAPMPSIPTAASLFNNNTINSHISSSSVSRILETQQGHIPAEKLVFGEVIGEGEFGSVFKGKYTESSGQEVAVAIKTLREEHAFYDRDVFVREACVMMRLRHPCVVKLIGISYGPPLSMVQELVPLGSMLQYLLEHPERINPSYELRVWASQIASGMKYLEEQRFVHRDLAARNILLASRHQAKISDFGLSRSFLEKDYYKATQGGRWPIKWYAPESFNFGNFSNASDVWSFGVTLWEMFSFGQQPYGDMKGIEVTELIMRGERLQQPDRCPDDVYRIMEQCWAFQPRDRPSFAQLAENFASDANYINITELVLDPTISLS</sequence>
<dbReference type="SMART" id="SM00252">
    <property type="entry name" value="SH2"/>
    <property type="match status" value="2"/>
</dbReference>
<keyword evidence="3 10" id="KW-0547">Nucleotide-binding</keyword>
<dbReference type="RefSeq" id="XP_034252684.1">
    <property type="nucleotide sequence ID" value="XM_034396793.1"/>
</dbReference>
<dbReference type="OrthoDB" id="67310at2759"/>
<proteinExistence type="inferred from homology"/>
<dbReference type="InterPro" id="IPR011009">
    <property type="entry name" value="Kinase-like_dom_sf"/>
</dbReference>
<dbReference type="InterPro" id="IPR008266">
    <property type="entry name" value="Tyr_kinase_AS"/>
</dbReference>
<evidence type="ECO:0000256" key="7">
    <source>
        <dbReference type="ARBA" id="ARBA00051245"/>
    </source>
</evidence>
<keyword evidence="5 10" id="KW-0067">ATP-binding</keyword>
<dbReference type="RefSeq" id="XP_034252682.1">
    <property type="nucleotide sequence ID" value="XM_034396791.1"/>
</dbReference>
<dbReference type="FunFam" id="1.10.510.10:FF:000027">
    <property type="entry name" value="Receptor protein-tyrosine kinase"/>
    <property type="match status" value="1"/>
</dbReference>
<evidence type="ECO:0000256" key="12">
    <source>
        <dbReference type="SAM" id="MobiDB-lite"/>
    </source>
</evidence>
<evidence type="ECO:0000313" key="17">
    <source>
        <dbReference type="RefSeq" id="XP_034252682.1"/>
    </source>
</evidence>
<evidence type="ECO:0000256" key="11">
    <source>
        <dbReference type="RuleBase" id="RU362096"/>
    </source>
</evidence>
<evidence type="ECO:0000256" key="8">
    <source>
        <dbReference type="PROSITE-ProRule" id="PRU00023"/>
    </source>
</evidence>
<dbReference type="SUPFAM" id="SSF48403">
    <property type="entry name" value="Ankyrin repeat"/>
    <property type="match status" value="1"/>
</dbReference>
<evidence type="ECO:0000259" key="13">
    <source>
        <dbReference type="PROSITE" id="PS50001"/>
    </source>
</evidence>
<evidence type="ECO:0000256" key="4">
    <source>
        <dbReference type="ARBA" id="ARBA00022777"/>
    </source>
</evidence>
<dbReference type="RefSeq" id="XP_034252681.1">
    <property type="nucleotide sequence ID" value="XM_034396790.1"/>
</dbReference>
<feature type="repeat" description="ANK" evidence="8">
    <location>
        <begin position="153"/>
        <end position="185"/>
    </location>
</feature>
<feature type="domain" description="SH2" evidence="13">
    <location>
        <begin position="13"/>
        <end position="105"/>
    </location>
</feature>
<keyword evidence="2 11" id="KW-0808">Transferase</keyword>
<comment type="similarity">
    <text evidence="11">Belongs to the protein kinase superfamily. Tyr protein kinase family.</text>
</comment>
<comment type="catalytic activity">
    <reaction evidence="7 11">
        <text>L-tyrosyl-[protein] + ATP = O-phospho-L-tyrosyl-[protein] + ADP + H(+)</text>
        <dbReference type="Rhea" id="RHEA:10596"/>
        <dbReference type="Rhea" id="RHEA-COMP:10136"/>
        <dbReference type="Rhea" id="RHEA-COMP:20101"/>
        <dbReference type="ChEBI" id="CHEBI:15378"/>
        <dbReference type="ChEBI" id="CHEBI:30616"/>
        <dbReference type="ChEBI" id="CHEBI:46858"/>
        <dbReference type="ChEBI" id="CHEBI:61978"/>
        <dbReference type="ChEBI" id="CHEBI:456216"/>
        <dbReference type="EC" id="2.7.10.2"/>
    </reaction>
</comment>
<feature type="region of interest" description="Disordered" evidence="12">
    <location>
        <begin position="378"/>
        <end position="418"/>
    </location>
</feature>
<keyword evidence="8" id="KW-0040">ANK repeat</keyword>
<accession>A0A6P9A622</accession>
<dbReference type="GO" id="GO:0004715">
    <property type="term" value="F:non-membrane spanning protein tyrosine kinase activity"/>
    <property type="evidence" value="ECO:0007669"/>
    <property type="project" value="UniProtKB-EC"/>
</dbReference>
<dbReference type="SMART" id="SM00248">
    <property type="entry name" value="ANK"/>
    <property type="match status" value="5"/>
</dbReference>
<keyword evidence="6 11" id="KW-0829">Tyrosine-protein kinase</keyword>
<keyword evidence="4 11" id="KW-0418">Kinase</keyword>
<evidence type="ECO:0000256" key="1">
    <source>
        <dbReference type="ARBA" id="ARBA00022553"/>
    </source>
</evidence>
<dbReference type="InterPro" id="IPR000719">
    <property type="entry name" value="Prot_kinase_dom"/>
</dbReference>
<feature type="domain" description="Protein kinase" evidence="14">
    <location>
        <begin position="512"/>
        <end position="775"/>
    </location>
</feature>
<keyword evidence="15" id="KW-1185">Reference proteome</keyword>
<evidence type="ECO:0000256" key="3">
    <source>
        <dbReference type="ARBA" id="ARBA00022741"/>
    </source>
</evidence>
<dbReference type="Proteomes" id="UP000515158">
    <property type="component" value="Unplaced"/>
</dbReference>
<feature type="region of interest" description="Disordered" evidence="12">
    <location>
        <begin position="100"/>
        <end position="119"/>
    </location>
</feature>
<keyword evidence="9" id="KW-0727">SH2 domain</keyword>
<organism evidence="18">
    <name type="scientific">Thrips palmi</name>
    <name type="common">Melon thrips</name>
    <dbReference type="NCBI Taxonomy" id="161013"/>
    <lineage>
        <taxon>Eukaryota</taxon>
        <taxon>Metazoa</taxon>
        <taxon>Ecdysozoa</taxon>
        <taxon>Arthropoda</taxon>
        <taxon>Hexapoda</taxon>
        <taxon>Insecta</taxon>
        <taxon>Pterygota</taxon>
        <taxon>Neoptera</taxon>
        <taxon>Paraneoptera</taxon>
        <taxon>Thysanoptera</taxon>
        <taxon>Terebrantia</taxon>
        <taxon>Thripoidea</taxon>
        <taxon>Thripidae</taxon>
        <taxon>Thrips</taxon>
    </lineage>
</organism>
<dbReference type="AlphaFoldDB" id="A0A6P9A622"/>
<evidence type="ECO:0000259" key="14">
    <source>
        <dbReference type="PROSITE" id="PS50011"/>
    </source>
</evidence>
<keyword evidence="1" id="KW-0597">Phosphoprotein</keyword>
<dbReference type="PROSITE" id="PS50001">
    <property type="entry name" value="SH2"/>
    <property type="match status" value="2"/>
</dbReference>
<evidence type="ECO:0000256" key="10">
    <source>
        <dbReference type="PROSITE-ProRule" id="PRU10141"/>
    </source>
</evidence>
<dbReference type="SMART" id="SM00219">
    <property type="entry name" value="TyrKc"/>
    <property type="match status" value="1"/>
</dbReference>
<reference evidence="16 17" key="1">
    <citation type="submission" date="2025-04" db="UniProtKB">
        <authorList>
            <consortium name="RefSeq"/>
        </authorList>
    </citation>
    <scope>IDENTIFICATION</scope>
    <source>
        <tissue evidence="16 17">Total insect</tissue>
    </source>
</reference>
<name>A0A6P9A622_THRPL</name>
<dbReference type="InterPro" id="IPR001245">
    <property type="entry name" value="Ser-Thr/Tyr_kinase_cat_dom"/>
</dbReference>
<gene>
    <name evidence="16 17 18" type="primary">LOC117652130</name>
</gene>
<dbReference type="EC" id="2.7.10.2" evidence="11"/>
<dbReference type="SUPFAM" id="SSF55550">
    <property type="entry name" value="SH2 domain"/>
    <property type="match status" value="2"/>
</dbReference>
<evidence type="ECO:0000313" key="16">
    <source>
        <dbReference type="RefSeq" id="XP_034252681.1"/>
    </source>
</evidence>
<dbReference type="InterPro" id="IPR036860">
    <property type="entry name" value="SH2_dom_sf"/>
</dbReference>
<dbReference type="SUPFAM" id="SSF56112">
    <property type="entry name" value="Protein kinase-like (PK-like)"/>
    <property type="match status" value="1"/>
</dbReference>
<dbReference type="GO" id="GO:0002009">
    <property type="term" value="P:morphogenesis of an epithelium"/>
    <property type="evidence" value="ECO:0007669"/>
    <property type="project" value="UniProtKB-ARBA"/>
</dbReference>
<feature type="domain" description="SH2" evidence="13">
    <location>
        <begin position="289"/>
        <end position="379"/>
    </location>
</feature>
<dbReference type="KEGG" id="tpal:117652130"/>
<feature type="repeat" description="ANK" evidence="8">
    <location>
        <begin position="221"/>
        <end position="253"/>
    </location>
</feature>
<dbReference type="Pfam" id="PF12796">
    <property type="entry name" value="Ank_2"/>
    <property type="match status" value="2"/>
</dbReference>
<dbReference type="PROSITE" id="PS00107">
    <property type="entry name" value="PROTEIN_KINASE_ATP"/>
    <property type="match status" value="1"/>
</dbReference>
<dbReference type="InterPro" id="IPR020635">
    <property type="entry name" value="Tyr_kinase_cat_dom"/>
</dbReference>
<dbReference type="GO" id="GO:0071944">
    <property type="term" value="C:cell periphery"/>
    <property type="evidence" value="ECO:0007669"/>
    <property type="project" value="UniProtKB-ARBA"/>
</dbReference>
<dbReference type="InterPro" id="IPR000980">
    <property type="entry name" value="SH2"/>
</dbReference>